<dbReference type="PANTHER" id="PTHR11669:SF8">
    <property type="entry name" value="DNA POLYMERASE III SUBUNIT DELTA"/>
    <property type="match status" value="1"/>
</dbReference>
<name>A0A6S6RCF6_9FIRM</name>
<dbReference type="InterPro" id="IPR027417">
    <property type="entry name" value="P-loop_NTPase"/>
</dbReference>
<organism evidence="1 2">
    <name type="scientific">Anaerocolumna cellulosilytica</name>
    <dbReference type="NCBI Taxonomy" id="433286"/>
    <lineage>
        <taxon>Bacteria</taxon>
        <taxon>Bacillati</taxon>
        <taxon>Bacillota</taxon>
        <taxon>Clostridia</taxon>
        <taxon>Lachnospirales</taxon>
        <taxon>Lachnospiraceae</taxon>
        <taxon>Anaerocolumna</taxon>
    </lineage>
</organism>
<dbReference type="RefSeq" id="WP_243167862.1">
    <property type="nucleotide sequence ID" value="NZ_AP023367.1"/>
</dbReference>
<dbReference type="GO" id="GO:0006261">
    <property type="term" value="P:DNA-templated DNA replication"/>
    <property type="evidence" value="ECO:0007669"/>
    <property type="project" value="TreeGrafter"/>
</dbReference>
<evidence type="ECO:0000313" key="1">
    <source>
        <dbReference type="EMBL" id="BCJ96912.1"/>
    </source>
</evidence>
<dbReference type="PANTHER" id="PTHR11669">
    <property type="entry name" value="REPLICATION FACTOR C / DNA POLYMERASE III GAMMA-TAU SUBUNIT"/>
    <property type="match status" value="1"/>
</dbReference>
<dbReference type="SUPFAM" id="SSF52540">
    <property type="entry name" value="P-loop containing nucleoside triphosphate hydrolases"/>
    <property type="match status" value="1"/>
</dbReference>
<gene>
    <name evidence="1" type="ORF">acsn021_44810</name>
</gene>
<dbReference type="Pfam" id="PF13177">
    <property type="entry name" value="DNA_pol3_delta2"/>
    <property type="match status" value="1"/>
</dbReference>
<sequence length="330" mass="37453">MQKFNQVVGHEQIIQHLKTAIAMDKVSHAYILAGEDGSGKNMLADAFTKALQCESRLDNREDCGVCRSCLQAESGNHPDIKRVTHEKASIGVDDVRIQINNDILIKPYSSLYKIYIIDEAERLTEQAQNALLKTIESPPSYGIILLLTNNLSALLPTILSRCVTLKLKAVDKEAIRQFLMLNYKIPDYQAELSAVFSQGNVGKAIKYASSEEFGELKTEVLHLLKYIDDMELYEIIDGLKRISEQKERIDDYLDLIILWYRDILMYKVTKDINLLTYKSESMDISKQASIKSYEGIEQIIAAVEKAKIRLNANVNFDIAIELMLLTIKEN</sequence>
<dbReference type="Gene3D" id="3.40.50.300">
    <property type="entry name" value="P-loop containing nucleotide triphosphate hydrolases"/>
    <property type="match status" value="1"/>
</dbReference>
<protein>
    <submittedName>
        <fullName evidence="1">DNA polymerase III subunit delta</fullName>
    </submittedName>
</protein>
<dbReference type="Proteomes" id="UP000515561">
    <property type="component" value="Chromosome"/>
</dbReference>
<dbReference type="InterPro" id="IPR050238">
    <property type="entry name" value="DNA_Rep/Repair_Clamp_Loader"/>
</dbReference>
<evidence type="ECO:0000313" key="2">
    <source>
        <dbReference type="Proteomes" id="UP000515561"/>
    </source>
</evidence>
<dbReference type="EMBL" id="AP023367">
    <property type="protein sequence ID" value="BCJ96912.1"/>
    <property type="molecule type" value="Genomic_DNA"/>
</dbReference>
<reference evidence="1 2" key="1">
    <citation type="journal article" date="2016" name="Int. J. Syst. Evol. Microbiol.">
        <title>Descriptions of Anaerotaenia torta gen. nov., sp. nov. and Anaerocolumna cellulosilytica gen. nov., sp. nov. isolated from a methanogenic reactor of cattle waste.</title>
        <authorList>
            <person name="Uek A."/>
            <person name="Ohtaki Y."/>
            <person name="Kaku N."/>
            <person name="Ueki K."/>
        </authorList>
    </citation>
    <scope>NUCLEOTIDE SEQUENCE [LARGE SCALE GENOMIC DNA]</scope>
    <source>
        <strain evidence="1 2">SN021</strain>
    </source>
</reference>
<keyword evidence="2" id="KW-1185">Reference proteome</keyword>
<proteinExistence type="predicted"/>
<accession>A0A6S6RCF6</accession>
<dbReference type="AlphaFoldDB" id="A0A6S6RCF6"/>
<dbReference type="KEGG" id="acel:acsn021_44810"/>